<keyword evidence="2" id="KW-1185">Reference proteome</keyword>
<gene>
    <name evidence="1" type="ORF">Xvie_03966</name>
</gene>
<reference evidence="1 2" key="1">
    <citation type="submission" date="2016-10" db="EMBL/GenBank/DDBJ databases">
        <title>Systematic genetic and metabolomic analysis of Xenorhabdus and Photorhabdus spp., highlights the requirements for a dual symbiotic and pathogenic life style.</title>
        <authorList>
            <person name="Tobias N.J."/>
            <person name="Wolff H."/>
            <person name="Djahanschiri B."/>
            <person name="Pidot S.J."/>
            <person name="Stinear T.P."/>
            <person name="Ebersberger I."/>
            <person name="Bode H.B."/>
        </authorList>
    </citation>
    <scope>NUCLEOTIDE SEQUENCE [LARGE SCALE GENOMIC DNA]</scope>
    <source>
        <strain evidence="1 2">DSM 22392</strain>
    </source>
</reference>
<dbReference type="Proteomes" id="UP000194350">
    <property type="component" value="Unassembled WGS sequence"/>
</dbReference>
<dbReference type="OrthoDB" id="6548082at2"/>
<sequence>MNWQEHVANFNRLRAEKGISIREYAEHYNLNPNTARRYLRSVNPSLPDDQHHDHIAKDDHHFAKIAANKAPKKTGKAALTLVLARLK</sequence>
<dbReference type="RefSeq" id="WP_086110794.1">
    <property type="nucleotide sequence ID" value="NZ_CAWNGD010000093.1"/>
</dbReference>
<dbReference type="AlphaFoldDB" id="A0A1Y2S9G9"/>
<organism evidence="1 2">
    <name type="scientific">Xenorhabdus vietnamensis</name>
    <dbReference type="NCBI Taxonomy" id="351656"/>
    <lineage>
        <taxon>Bacteria</taxon>
        <taxon>Pseudomonadati</taxon>
        <taxon>Pseudomonadota</taxon>
        <taxon>Gammaproteobacteria</taxon>
        <taxon>Enterobacterales</taxon>
        <taxon>Morganellaceae</taxon>
        <taxon>Xenorhabdus</taxon>
    </lineage>
</organism>
<evidence type="ECO:0008006" key="3">
    <source>
        <dbReference type="Google" id="ProtNLM"/>
    </source>
</evidence>
<dbReference type="EMBL" id="MUBJ01000048">
    <property type="protein sequence ID" value="OTA14139.1"/>
    <property type="molecule type" value="Genomic_DNA"/>
</dbReference>
<evidence type="ECO:0000313" key="2">
    <source>
        <dbReference type="Proteomes" id="UP000194350"/>
    </source>
</evidence>
<proteinExistence type="predicted"/>
<accession>A0A1Y2S9G9</accession>
<comment type="caution">
    <text evidence="1">The sequence shown here is derived from an EMBL/GenBank/DDBJ whole genome shotgun (WGS) entry which is preliminary data.</text>
</comment>
<protein>
    <recommendedName>
        <fullName evidence="3">Terminase</fullName>
    </recommendedName>
</protein>
<name>A0A1Y2S9G9_9GAMM</name>
<evidence type="ECO:0000313" key="1">
    <source>
        <dbReference type="EMBL" id="OTA14139.1"/>
    </source>
</evidence>